<protein>
    <recommendedName>
        <fullName evidence="4">Sushi domain-containing protein</fullName>
    </recommendedName>
</protein>
<dbReference type="VEuPathDB" id="VectorBase:LLOJ008261"/>
<accession>A0A1B0CTR1</accession>
<name>A0A1B0CTR1_LUTLO</name>
<dbReference type="SMART" id="SM00032">
    <property type="entry name" value="CCP"/>
    <property type="match status" value="1"/>
</dbReference>
<evidence type="ECO:0000256" key="3">
    <source>
        <dbReference type="SAM" id="MobiDB-lite"/>
    </source>
</evidence>
<sequence length="89" mass="10073">MRHNVNGQYFDCEQPPPVEHASSTLSVDDAEDSVAARYTCDPGFELQGQPDLFCDLDTDEWQGQLPTCRPSCVHYGTIRMTKSTHWAMH</sequence>
<proteinExistence type="predicted"/>
<dbReference type="VEuPathDB" id="VectorBase:LLONM1_009983"/>
<keyword evidence="2" id="KW-0768">Sushi</keyword>
<keyword evidence="1" id="KW-1015">Disulfide bond</keyword>
<dbReference type="Proteomes" id="UP000092461">
    <property type="component" value="Unassembled WGS sequence"/>
</dbReference>
<evidence type="ECO:0000313" key="5">
    <source>
        <dbReference type="EnsemblMetazoa" id="LLOJ008261-PA"/>
    </source>
</evidence>
<evidence type="ECO:0000256" key="1">
    <source>
        <dbReference type="ARBA" id="ARBA00023157"/>
    </source>
</evidence>
<feature type="region of interest" description="Disordered" evidence="3">
    <location>
        <begin position="1"/>
        <end position="25"/>
    </location>
</feature>
<evidence type="ECO:0000313" key="6">
    <source>
        <dbReference type="Proteomes" id="UP000092461"/>
    </source>
</evidence>
<keyword evidence="6" id="KW-1185">Reference proteome</keyword>
<dbReference type="CDD" id="cd00033">
    <property type="entry name" value="CCP"/>
    <property type="match status" value="1"/>
</dbReference>
<dbReference type="InterPro" id="IPR000436">
    <property type="entry name" value="Sushi_SCR_CCP_dom"/>
</dbReference>
<dbReference type="SUPFAM" id="SSF57535">
    <property type="entry name" value="Complement control module/SCR domain"/>
    <property type="match status" value="1"/>
</dbReference>
<organism evidence="5 6">
    <name type="scientific">Lutzomyia longipalpis</name>
    <name type="common">Sand fly</name>
    <dbReference type="NCBI Taxonomy" id="7200"/>
    <lineage>
        <taxon>Eukaryota</taxon>
        <taxon>Metazoa</taxon>
        <taxon>Ecdysozoa</taxon>
        <taxon>Arthropoda</taxon>
        <taxon>Hexapoda</taxon>
        <taxon>Insecta</taxon>
        <taxon>Pterygota</taxon>
        <taxon>Neoptera</taxon>
        <taxon>Endopterygota</taxon>
        <taxon>Diptera</taxon>
        <taxon>Nematocera</taxon>
        <taxon>Psychodoidea</taxon>
        <taxon>Psychodidae</taxon>
        <taxon>Lutzomyia</taxon>
        <taxon>Lutzomyia</taxon>
    </lineage>
</organism>
<dbReference type="Pfam" id="PF00084">
    <property type="entry name" value="Sushi"/>
    <property type="match status" value="1"/>
</dbReference>
<feature type="domain" description="Sushi" evidence="4">
    <location>
        <begin position="10"/>
        <end position="70"/>
    </location>
</feature>
<dbReference type="EMBL" id="AJWK01027857">
    <property type="status" value="NOT_ANNOTATED_CDS"/>
    <property type="molecule type" value="Genomic_DNA"/>
</dbReference>
<evidence type="ECO:0000256" key="2">
    <source>
        <dbReference type="PROSITE-ProRule" id="PRU00302"/>
    </source>
</evidence>
<dbReference type="InterPro" id="IPR035976">
    <property type="entry name" value="Sushi/SCR/CCP_sf"/>
</dbReference>
<comment type="caution">
    <text evidence="2">Lacks conserved residue(s) required for the propagation of feature annotation.</text>
</comment>
<evidence type="ECO:0000259" key="4">
    <source>
        <dbReference type="PROSITE" id="PS50923"/>
    </source>
</evidence>
<dbReference type="AlphaFoldDB" id="A0A1B0CTR1"/>
<dbReference type="PROSITE" id="PS50923">
    <property type="entry name" value="SUSHI"/>
    <property type="match status" value="1"/>
</dbReference>
<dbReference type="EnsemblMetazoa" id="LLOJ008261-RA">
    <property type="protein sequence ID" value="LLOJ008261-PA"/>
    <property type="gene ID" value="LLOJ008261"/>
</dbReference>
<reference evidence="5" key="1">
    <citation type="submission" date="2020-05" db="UniProtKB">
        <authorList>
            <consortium name="EnsemblMetazoa"/>
        </authorList>
    </citation>
    <scope>IDENTIFICATION</scope>
    <source>
        <strain evidence="5">Jacobina</strain>
    </source>
</reference>
<dbReference type="Gene3D" id="2.10.70.10">
    <property type="entry name" value="Complement Module, domain 1"/>
    <property type="match status" value="1"/>
</dbReference>